<dbReference type="PANTHER" id="PTHR43520">
    <property type="entry name" value="ATP7, ISOFORM B"/>
    <property type="match status" value="1"/>
</dbReference>
<feature type="transmembrane region" description="Helical" evidence="18">
    <location>
        <begin position="723"/>
        <end position="745"/>
    </location>
</feature>
<dbReference type="FunFam" id="3.40.50.1000:FF:000144">
    <property type="entry name" value="copper-transporting ATPase 1 isoform X2"/>
    <property type="match status" value="1"/>
</dbReference>
<dbReference type="InterPro" id="IPR023299">
    <property type="entry name" value="ATPase_P-typ_cyto_dom_N"/>
</dbReference>
<dbReference type="NCBIfam" id="TIGR01494">
    <property type="entry name" value="ATPase_P-type"/>
    <property type="match status" value="3"/>
</dbReference>
<feature type="transmembrane region" description="Helical" evidence="18">
    <location>
        <begin position="1161"/>
        <end position="1180"/>
    </location>
</feature>
<evidence type="ECO:0000256" key="13">
    <source>
        <dbReference type="ARBA" id="ARBA00022989"/>
    </source>
</evidence>
<comment type="similarity">
    <text evidence="2 18">Belongs to the cation transport ATPase (P-type) (TC 3.A.3) family. Type IB subfamily.</text>
</comment>
<dbReference type="InterPro" id="IPR001757">
    <property type="entry name" value="P_typ_ATPase"/>
</dbReference>
<dbReference type="EC" id="7.2.2.8" evidence="3"/>
<dbReference type="Gene3D" id="3.40.1110.10">
    <property type="entry name" value="Calcium-transporting ATPase, cytoplasmic domain N"/>
    <property type="match status" value="1"/>
</dbReference>
<evidence type="ECO:0000256" key="15">
    <source>
        <dbReference type="ARBA" id="ARBA00023065"/>
    </source>
</evidence>
<dbReference type="PROSITE" id="PS50846">
    <property type="entry name" value="HMA_2"/>
    <property type="match status" value="4"/>
</dbReference>
<reference evidence="20 21" key="1">
    <citation type="journal article" date="2018" name="MBio">
        <title>Comparative Genomics Reveals the Core Gene Toolbox for the Fungus-Insect Symbiosis.</title>
        <authorList>
            <person name="Wang Y."/>
            <person name="Stata M."/>
            <person name="Wang W."/>
            <person name="Stajich J.E."/>
            <person name="White M.M."/>
            <person name="Moncalvo J.M."/>
        </authorList>
    </citation>
    <scope>NUCLEOTIDE SEQUENCE [LARGE SCALE GENOMIC DNA]</scope>
    <source>
        <strain evidence="20 21">SC-DP-2</strain>
    </source>
</reference>
<dbReference type="GO" id="GO:0043682">
    <property type="term" value="F:P-type divalent copper transporter activity"/>
    <property type="evidence" value="ECO:0007669"/>
    <property type="project" value="TreeGrafter"/>
</dbReference>
<dbReference type="SUPFAM" id="SSF55008">
    <property type="entry name" value="HMA, heavy metal-associated domain"/>
    <property type="match status" value="4"/>
</dbReference>
<keyword evidence="10 18" id="KW-0067">ATP-binding</keyword>
<dbReference type="Proteomes" id="UP000245609">
    <property type="component" value="Unassembled WGS sequence"/>
</dbReference>
<dbReference type="GO" id="GO:0016020">
    <property type="term" value="C:membrane"/>
    <property type="evidence" value="ECO:0007669"/>
    <property type="project" value="UniProtKB-SubCell"/>
</dbReference>
<dbReference type="STRING" id="133381.A0A2T9Y313"/>
<dbReference type="NCBIfam" id="TIGR00003">
    <property type="entry name" value="copper ion binding protein"/>
    <property type="match status" value="2"/>
</dbReference>
<dbReference type="Gene3D" id="3.40.50.1000">
    <property type="entry name" value="HAD superfamily/HAD-like"/>
    <property type="match status" value="1"/>
</dbReference>
<dbReference type="FunFam" id="2.70.150.10:FF:000002">
    <property type="entry name" value="Copper-transporting ATPase 1, putative"/>
    <property type="match status" value="1"/>
</dbReference>
<dbReference type="FunFam" id="3.30.70.100:FF:000001">
    <property type="entry name" value="ATPase copper transporting beta"/>
    <property type="match status" value="4"/>
</dbReference>
<dbReference type="InterPro" id="IPR023214">
    <property type="entry name" value="HAD_sf"/>
</dbReference>
<feature type="domain" description="HMA" evidence="19">
    <location>
        <begin position="365"/>
        <end position="431"/>
    </location>
</feature>
<dbReference type="PROSITE" id="PS00154">
    <property type="entry name" value="ATPASE_E1_E2"/>
    <property type="match status" value="1"/>
</dbReference>
<dbReference type="SFLD" id="SFLDS00003">
    <property type="entry name" value="Haloacid_Dehalogenase"/>
    <property type="match status" value="1"/>
</dbReference>
<feature type="domain" description="HMA" evidence="19">
    <location>
        <begin position="97"/>
        <end position="163"/>
    </location>
</feature>
<evidence type="ECO:0000256" key="9">
    <source>
        <dbReference type="ARBA" id="ARBA00022796"/>
    </source>
</evidence>
<dbReference type="SFLD" id="SFLDF00027">
    <property type="entry name" value="p-type_atpase"/>
    <property type="match status" value="1"/>
</dbReference>
<keyword evidence="5 18" id="KW-0812">Transmembrane</keyword>
<dbReference type="SUPFAM" id="SSF81660">
    <property type="entry name" value="Metal cation-transporting ATPase, ATP-binding domain N"/>
    <property type="match status" value="1"/>
</dbReference>
<evidence type="ECO:0000256" key="6">
    <source>
        <dbReference type="ARBA" id="ARBA00022723"/>
    </source>
</evidence>
<dbReference type="InterPro" id="IPR036163">
    <property type="entry name" value="HMA_dom_sf"/>
</dbReference>
<proteinExistence type="inferred from homology"/>
<dbReference type="InterPro" id="IPR023298">
    <property type="entry name" value="ATPase_P-typ_TM_dom_sf"/>
</dbReference>
<evidence type="ECO:0000256" key="14">
    <source>
        <dbReference type="ARBA" id="ARBA00023008"/>
    </source>
</evidence>
<dbReference type="GO" id="GO:0012505">
    <property type="term" value="C:endomembrane system"/>
    <property type="evidence" value="ECO:0007669"/>
    <property type="project" value="UniProtKB-SubCell"/>
</dbReference>
<keyword evidence="21" id="KW-1185">Reference proteome</keyword>
<dbReference type="Pfam" id="PF00122">
    <property type="entry name" value="E1-E2_ATPase"/>
    <property type="match status" value="1"/>
</dbReference>
<evidence type="ECO:0000256" key="12">
    <source>
        <dbReference type="ARBA" id="ARBA00022967"/>
    </source>
</evidence>
<dbReference type="InterPro" id="IPR027256">
    <property type="entry name" value="P-typ_ATPase_IB"/>
</dbReference>
<keyword evidence="8 18" id="KW-0547">Nucleotide-binding</keyword>
<dbReference type="SUPFAM" id="SSF81665">
    <property type="entry name" value="Calcium ATPase, transmembrane domain M"/>
    <property type="match status" value="1"/>
</dbReference>
<dbReference type="CDD" id="cd00371">
    <property type="entry name" value="HMA"/>
    <property type="match status" value="4"/>
</dbReference>
<keyword evidence="15" id="KW-0406">Ion transport</keyword>
<keyword evidence="4" id="KW-0813">Transport</keyword>
<sequence length="1298" mass="140147">MSTFVFSVQGMTCQSCVNSVTNILKSLDFVDSCSVSLESHSATVNTNTNSESIPFTVITAIENAGFDASLLSVGAFLPTPKLNSRNSLPLVSVSDIHVLTLGIEGMTCNSCVKSIESVLSPLNGITFIDVSLSLNSAVIRYSPRNISQELIISTIENCGFDVSSISSATYNSNLQGTPNSALPAPPNKLMPQPLQADLPSPSVLDLNNIDALYHSKSPEFIHNPRSPKEHTVFLNDLPLSFSEKSEDILVHSESNSVSSTSTHNFDSSAIPTWNAVFEISGMTCGSCVALIERTIGRLPRINSVSVNLLSERAKVTYTGEDSIAHLISEKISDLGFSATVVSEEKVSGIADKAFFPESPNKSEISTVDLLVYGMTCASCVFAIESGLNSLPGIASASVNLALQTAVIKYDKSVIGIRDILLKIEQLGFDATLNVRMGTVQADSLQRLHEIKAWRRRTIISFILGFPVFLLAKIFPHIPPLKSFFMTQIVKGLPLGVFIEFILTTILLISVGSIFFKKSYRALKGGHATMDVLVATGSGLAYAFSVFMLSYTVIRRHHSKAHCFFEAAAMLITFVSLGRLLENMAKGSASNALAQLIALAPTHALLVLRNENGDIVDEKLISSQLIQVGDELRIYPGERIPADGIIVDGTTEIDESTVTGEAVPIYKSVGNEAISGTINNSGSIIIKCNRVGSDTTLSQIVKLVEDAQVAKIPIQQFADKVSHYFVPTVLILALCTFIFWMALSFFPDSYKPQLFLDHVETTGSAFIVSLQIAVAVVVVACPCALGLSTPTAVMVGTGVGARMGILIKGGDALEAAHNVSTVVFDKTGTLTKGELDVFNIHIEDNFDQQLFYALVGAAESRSEHSLGKSVFNYCDSYLGNKIVTLCTNVSDFRAVIGKGISCVVNLKNTSMFNSTFQKDEYSVVIGNSSLMKLSNVAISKKIFSMIDSFENTGCTVLLVSVDGRFTGLFAMSDVLRPESIPTVSVLKSMGINVVMVTGDQPKTARYIAKSCGIHTVFAGVSPSGKQEIISYLQTSSNLSSSRSLISRIFNGLTSWRRRGSYQQINNNIKVAMVGDGINDSPALAAADVGISVCSGTDVAMEAANMVLMRNDIFDVVAALDLSRVIFRRIRYNYFWACLYNFIGIPIAMGFFMPLGIELSPVFAGGAMAMSSVSVMVSSLLLKLYRKPECKATNLSLDQEPRVLNINDISEQLTPFSLNEPISDTRMMFSEPNSPTPDSMFSSPVLTSKAGNRMDHSMFTSHVNHIFNPTALETAANSSLDVPLLDISPRPQKSKLAQRV</sequence>
<dbReference type="Gene3D" id="2.70.150.10">
    <property type="entry name" value="Calcium-transporting ATPase, cytoplasmic transduction domain A"/>
    <property type="match status" value="1"/>
</dbReference>
<dbReference type="InterPro" id="IPR006121">
    <property type="entry name" value="HMA_dom"/>
</dbReference>
<name>A0A2T9Y313_9FUNG</name>
<dbReference type="InterPro" id="IPR008250">
    <property type="entry name" value="ATPase_P-typ_transduc_dom_A_sf"/>
</dbReference>
<dbReference type="OrthoDB" id="432719at2759"/>
<dbReference type="NCBIfam" id="TIGR01525">
    <property type="entry name" value="ATPase-IB_hvy"/>
    <property type="match status" value="1"/>
</dbReference>
<dbReference type="GO" id="GO:0016887">
    <property type="term" value="F:ATP hydrolysis activity"/>
    <property type="evidence" value="ECO:0007669"/>
    <property type="project" value="InterPro"/>
</dbReference>
<dbReference type="PANTHER" id="PTHR43520:SF8">
    <property type="entry name" value="P-TYPE CU(+) TRANSPORTER"/>
    <property type="match status" value="1"/>
</dbReference>
<evidence type="ECO:0000313" key="20">
    <source>
        <dbReference type="EMBL" id="PVU86730.1"/>
    </source>
</evidence>
<evidence type="ECO:0000256" key="1">
    <source>
        <dbReference type="ARBA" id="ARBA00004127"/>
    </source>
</evidence>
<dbReference type="SUPFAM" id="SSF56784">
    <property type="entry name" value="HAD-like"/>
    <property type="match status" value="1"/>
</dbReference>
<dbReference type="SUPFAM" id="SSF81653">
    <property type="entry name" value="Calcium ATPase, transduction domain A"/>
    <property type="match status" value="1"/>
</dbReference>
<keyword evidence="11" id="KW-0460">Magnesium</keyword>
<evidence type="ECO:0000256" key="16">
    <source>
        <dbReference type="ARBA" id="ARBA00023136"/>
    </source>
</evidence>
<dbReference type="PRINTS" id="PR00119">
    <property type="entry name" value="CATATPASE"/>
</dbReference>
<evidence type="ECO:0000256" key="3">
    <source>
        <dbReference type="ARBA" id="ARBA00012517"/>
    </source>
</evidence>
<evidence type="ECO:0000256" key="8">
    <source>
        <dbReference type="ARBA" id="ARBA00022741"/>
    </source>
</evidence>
<comment type="subcellular location">
    <subcellularLocation>
        <location evidence="1">Endomembrane system</location>
        <topology evidence="1">Multi-pass membrane protein</topology>
    </subcellularLocation>
    <subcellularLocation>
        <location evidence="18">Membrane</location>
    </subcellularLocation>
</comment>
<evidence type="ECO:0000313" key="21">
    <source>
        <dbReference type="Proteomes" id="UP000245609"/>
    </source>
</evidence>
<dbReference type="Gene3D" id="3.30.70.100">
    <property type="match status" value="4"/>
</dbReference>
<evidence type="ECO:0000259" key="19">
    <source>
        <dbReference type="PROSITE" id="PS50846"/>
    </source>
</evidence>
<dbReference type="CDD" id="cd02094">
    <property type="entry name" value="P-type_ATPase_Cu-like"/>
    <property type="match status" value="1"/>
</dbReference>
<dbReference type="InterPro" id="IPR018303">
    <property type="entry name" value="ATPase_P-typ_P_site"/>
</dbReference>
<accession>A0A2T9Y313</accession>
<feature type="transmembrane region" description="Helical" evidence="18">
    <location>
        <begin position="1132"/>
        <end position="1155"/>
    </location>
</feature>
<dbReference type="GO" id="GO:0055070">
    <property type="term" value="P:copper ion homeostasis"/>
    <property type="evidence" value="ECO:0007669"/>
    <property type="project" value="TreeGrafter"/>
</dbReference>
<dbReference type="PRINTS" id="PR00942">
    <property type="entry name" value="CUATPASEI"/>
</dbReference>
<keyword evidence="9" id="KW-0187">Copper transport</keyword>
<evidence type="ECO:0000256" key="10">
    <source>
        <dbReference type="ARBA" id="ARBA00022840"/>
    </source>
</evidence>
<dbReference type="GO" id="GO:0005507">
    <property type="term" value="F:copper ion binding"/>
    <property type="evidence" value="ECO:0007669"/>
    <property type="project" value="InterPro"/>
</dbReference>
<dbReference type="InterPro" id="IPR036412">
    <property type="entry name" value="HAD-like_sf"/>
</dbReference>
<evidence type="ECO:0000256" key="18">
    <source>
        <dbReference type="RuleBase" id="RU362081"/>
    </source>
</evidence>
<dbReference type="InterPro" id="IPR059000">
    <property type="entry name" value="ATPase_P-type_domA"/>
</dbReference>
<evidence type="ECO:0000256" key="5">
    <source>
        <dbReference type="ARBA" id="ARBA00022692"/>
    </source>
</evidence>
<evidence type="ECO:0000256" key="4">
    <source>
        <dbReference type="ARBA" id="ARBA00022448"/>
    </source>
</evidence>
<dbReference type="GO" id="GO:0140581">
    <property type="term" value="F:P-type monovalent copper transporter activity"/>
    <property type="evidence" value="ECO:0007669"/>
    <property type="project" value="UniProtKB-EC"/>
</dbReference>
<evidence type="ECO:0000256" key="17">
    <source>
        <dbReference type="ARBA" id="ARBA00080126"/>
    </source>
</evidence>
<dbReference type="GO" id="GO:0005524">
    <property type="term" value="F:ATP binding"/>
    <property type="evidence" value="ECO:0007669"/>
    <property type="project" value="UniProtKB-UniRule"/>
</dbReference>
<dbReference type="SFLD" id="SFLDG00002">
    <property type="entry name" value="C1.7:_P-type_atpase_like"/>
    <property type="match status" value="1"/>
</dbReference>
<dbReference type="InterPro" id="IPR017969">
    <property type="entry name" value="Heavy-metal-associated_CS"/>
</dbReference>
<feature type="transmembrane region" description="Helical" evidence="18">
    <location>
        <begin position="494"/>
        <end position="515"/>
    </location>
</feature>
<organism evidence="20 21">
    <name type="scientific">Smittium megazygosporum</name>
    <dbReference type="NCBI Taxonomy" id="133381"/>
    <lineage>
        <taxon>Eukaryota</taxon>
        <taxon>Fungi</taxon>
        <taxon>Fungi incertae sedis</taxon>
        <taxon>Zoopagomycota</taxon>
        <taxon>Kickxellomycotina</taxon>
        <taxon>Harpellomycetes</taxon>
        <taxon>Harpellales</taxon>
        <taxon>Legeriomycetaceae</taxon>
        <taxon>Smittium</taxon>
    </lineage>
</organism>
<evidence type="ECO:0000256" key="2">
    <source>
        <dbReference type="ARBA" id="ARBA00006024"/>
    </source>
</evidence>
<keyword evidence="16 18" id="KW-0472">Membrane</keyword>
<evidence type="ECO:0000256" key="11">
    <source>
        <dbReference type="ARBA" id="ARBA00022842"/>
    </source>
</evidence>
<keyword evidence="14" id="KW-0186">Copper</keyword>
<comment type="caution">
    <text evidence="20">The sequence shown here is derived from an EMBL/GenBank/DDBJ whole genome shotgun (WGS) entry which is preliminary data.</text>
</comment>
<feature type="domain" description="HMA" evidence="19">
    <location>
        <begin position="2"/>
        <end position="69"/>
    </location>
</feature>
<dbReference type="InterPro" id="IPR044492">
    <property type="entry name" value="P_typ_ATPase_HD_dom"/>
</dbReference>
<feature type="transmembrane region" description="Helical" evidence="18">
    <location>
        <begin position="765"/>
        <end position="786"/>
    </location>
</feature>
<dbReference type="PROSITE" id="PS01047">
    <property type="entry name" value="HMA_1"/>
    <property type="match status" value="4"/>
</dbReference>
<evidence type="ECO:0000256" key="7">
    <source>
        <dbReference type="ARBA" id="ARBA00022737"/>
    </source>
</evidence>
<feature type="domain" description="HMA" evidence="19">
    <location>
        <begin position="273"/>
        <end position="339"/>
    </location>
</feature>
<dbReference type="Pfam" id="PF00702">
    <property type="entry name" value="Hydrolase"/>
    <property type="match status" value="1"/>
</dbReference>
<keyword evidence="13 18" id="KW-1133">Transmembrane helix</keyword>
<feature type="transmembrane region" description="Helical" evidence="18">
    <location>
        <begin position="457"/>
        <end position="474"/>
    </location>
</feature>
<gene>
    <name evidence="20" type="ORF">BB560_006614</name>
</gene>
<dbReference type="EMBL" id="MBFS01003424">
    <property type="protein sequence ID" value="PVU86730.1"/>
    <property type="molecule type" value="Genomic_DNA"/>
</dbReference>
<keyword evidence="12" id="KW-1278">Translocase</keyword>
<protein>
    <recommendedName>
        <fullName evidence="3">P-type Cu(+) transporter</fullName>
        <ecNumber evidence="3">7.2.2.8</ecNumber>
    </recommendedName>
    <alternativeName>
        <fullName evidence="17">Cu(2+)-ATPase</fullName>
    </alternativeName>
</protein>
<dbReference type="InterPro" id="IPR006122">
    <property type="entry name" value="HMA_Cu_ion-bd"/>
</dbReference>
<dbReference type="Pfam" id="PF00403">
    <property type="entry name" value="HMA"/>
    <property type="match status" value="4"/>
</dbReference>
<feature type="transmembrane region" description="Helical" evidence="18">
    <location>
        <begin position="527"/>
        <end position="551"/>
    </location>
</feature>
<feature type="transmembrane region" description="Helical" evidence="18">
    <location>
        <begin position="563"/>
        <end position="580"/>
    </location>
</feature>
<keyword evidence="7" id="KW-0677">Repeat</keyword>
<keyword evidence="6 18" id="KW-0479">Metal-binding</keyword>